<name>A0ABY6Z317_9BACL</name>
<proteinExistence type="predicted"/>
<gene>
    <name evidence="1" type="ORF">NZD86_00785</name>
</gene>
<evidence type="ECO:0000313" key="2">
    <source>
        <dbReference type="Proteomes" id="UP001164803"/>
    </source>
</evidence>
<sequence length="78" mass="8944">MDERLDRIERMVEDLIRIVGNTNAMVADVKQEVSDVKQEVSDIKASFKRMEGATALVEKRLDWQNAEIGQLREKVAVK</sequence>
<protein>
    <submittedName>
        <fullName evidence="1">Uncharacterized protein</fullName>
    </submittedName>
</protein>
<dbReference type="RefSeq" id="WP_268044594.1">
    <property type="nucleotide sequence ID" value="NZ_CP104064.1"/>
</dbReference>
<keyword evidence="2" id="KW-1185">Reference proteome</keyword>
<organism evidence="1 2">
    <name type="scientific">Alicyclobacillus dauci</name>
    <dbReference type="NCBI Taxonomy" id="1475485"/>
    <lineage>
        <taxon>Bacteria</taxon>
        <taxon>Bacillati</taxon>
        <taxon>Bacillota</taxon>
        <taxon>Bacilli</taxon>
        <taxon>Bacillales</taxon>
        <taxon>Alicyclobacillaceae</taxon>
        <taxon>Alicyclobacillus</taxon>
    </lineage>
</organism>
<dbReference type="Proteomes" id="UP001164803">
    <property type="component" value="Chromosome"/>
</dbReference>
<reference evidence="1" key="1">
    <citation type="submission" date="2022-08" db="EMBL/GenBank/DDBJ databases">
        <title>Alicyclobacillus dauci DSM2870, complete genome.</title>
        <authorList>
            <person name="Wang Q."/>
            <person name="Cai R."/>
            <person name="Wang Z."/>
        </authorList>
    </citation>
    <scope>NUCLEOTIDE SEQUENCE</scope>
    <source>
        <strain evidence="1">DSM 28700</strain>
    </source>
</reference>
<accession>A0ABY6Z317</accession>
<dbReference type="EMBL" id="CP104064">
    <property type="protein sequence ID" value="WAH37149.1"/>
    <property type="molecule type" value="Genomic_DNA"/>
</dbReference>
<evidence type="ECO:0000313" key="1">
    <source>
        <dbReference type="EMBL" id="WAH37149.1"/>
    </source>
</evidence>